<dbReference type="Proteomes" id="UP001232973">
    <property type="component" value="Unassembled WGS sequence"/>
</dbReference>
<feature type="domain" description="Amidase" evidence="1">
    <location>
        <begin position="33"/>
        <end position="469"/>
    </location>
</feature>
<dbReference type="PANTHER" id="PTHR42678">
    <property type="entry name" value="AMIDASE"/>
    <property type="match status" value="1"/>
</dbReference>
<proteinExistence type="predicted"/>
<dbReference type="PANTHER" id="PTHR42678:SF34">
    <property type="entry name" value="OS04G0183300 PROTEIN"/>
    <property type="match status" value="1"/>
</dbReference>
<dbReference type="NCBIfam" id="NF006006">
    <property type="entry name" value="PRK08137.1"/>
    <property type="match status" value="1"/>
</dbReference>
<dbReference type="Gene3D" id="3.90.1300.10">
    <property type="entry name" value="Amidase signature (AS) domain"/>
    <property type="match status" value="1"/>
</dbReference>
<sequence>MADLQAFSHEDWMEATIYDLQAAMAAGRLTAVELTATYMARVARFNHQGPALNAVLELNPDAMHIAAALDEERQSRGPRSLLHGIPVLVKDNIDTADKTHTSAGSLALADRYAAADAFLVRRLRAAGAVMFGKANMTEWANFMSDHMPSGYSSRGGQVQNPYGPGTFDVGGSSSGSGAAVAANLAAAAVGTETSGSILSPASQNSIVGIKPTVGLISRSGIIPISFSQDTAGPMARTVADAAILLGAMTGEDLDDPATGASRGRALRDYTVFLDPNGLKGARIGIPREPFYTELPPEKQAIIDAAVRQLQDLGAVVVDPAEIPTASADWDINVLVYEFKPALNAFLGRLDPTAPIHSLQDLISYNAARPETMLKYGQALLEKAEATSGTLTEAAYIDSRLNDVRRARDEGIDAVMQKHNLDALLFPNNWGAGIAAKAGYPSITVPSGYTPAGEPVGITLTGMAYSEPTLIRLAYAYEQATRHRVPPAL</sequence>
<gene>
    <name evidence="2" type="ORF">J2S03_002658</name>
</gene>
<dbReference type="Pfam" id="PF01425">
    <property type="entry name" value="Amidase"/>
    <property type="match status" value="1"/>
</dbReference>
<dbReference type="GO" id="GO:0004040">
    <property type="term" value="F:amidase activity"/>
    <property type="evidence" value="ECO:0007669"/>
    <property type="project" value="UniProtKB-EC"/>
</dbReference>
<evidence type="ECO:0000313" key="2">
    <source>
        <dbReference type="EMBL" id="MDQ0190791.1"/>
    </source>
</evidence>
<evidence type="ECO:0000313" key="3">
    <source>
        <dbReference type="Proteomes" id="UP001232973"/>
    </source>
</evidence>
<dbReference type="EMBL" id="JAUSTP010000024">
    <property type="protein sequence ID" value="MDQ0190791.1"/>
    <property type="molecule type" value="Genomic_DNA"/>
</dbReference>
<organism evidence="2 3">
    <name type="scientific">Alicyclobacillus cycloheptanicus</name>
    <dbReference type="NCBI Taxonomy" id="1457"/>
    <lineage>
        <taxon>Bacteria</taxon>
        <taxon>Bacillati</taxon>
        <taxon>Bacillota</taxon>
        <taxon>Bacilli</taxon>
        <taxon>Bacillales</taxon>
        <taxon>Alicyclobacillaceae</taxon>
        <taxon>Alicyclobacillus</taxon>
    </lineage>
</organism>
<dbReference type="SUPFAM" id="SSF75304">
    <property type="entry name" value="Amidase signature (AS) enzymes"/>
    <property type="match status" value="1"/>
</dbReference>
<accession>A0ABT9XKG4</accession>
<reference evidence="2 3" key="1">
    <citation type="submission" date="2023-07" db="EMBL/GenBank/DDBJ databases">
        <title>Genomic Encyclopedia of Type Strains, Phase IV (KMG-IV): sequencing the most valuable type-strain genomes for metagenomic binning, comparative biology and taxonomic classification.</title>
        <authorList>
            <person name="Goeker M."/>
        </authorList>
    </citation>
    <scope>NUCLEOTIDE SEQUENCE [LARGE SCALE GENOMIC DNA]</scope>
    <source>
        <strain evidence="2 3">DSM 4006</strain>
    </source>
</reference>
<protein>
    <submittedName>
        <fullName evidence="2">Amidase</fullName>
        <ecNumber evidence="2">3.5.1.4</ecNumber>
    </submittedName>
</protein>
<dbReference type="RefSeq" id="WP_274457527.1">
    <property type="nucleotide sequence ID" value="NZ_CP067097.1"/>
</dbReference>
<dbReference type="EC" id="3.5.1.4" evidence="2"/>
<name>A0ABT9XKG4_9BACL</name>
<dbReference type="InterPro" id="IPR036928">
    <property type="entry name" value="AS_sf"/>
</dbReference>
<comment type="caution">
    <text evidence="2">The sequence shown here is derived from an EMBL/GenBank/DDBJ whole genome shotgun (WGS) entry which is preliminary data.</text>
</comment>
<evidence type="ECO:0000259" key="1">
    <source>
        <dbReference type="Pfam" id="PF01425"/>
    </source>
</evidence>
<dbReference type="NCBIfam" id="NF005300">
    <property type="entry name" value="PRK06828.1"/>
    <property type="match status" value="1"/>
</dbReference>
<dbReference type="InterPro" id="IPR023631">
    <property type="entry name" value="Amidase_dom"/>
</dbReference>
<keyword evidence="3" id="KW-1185">Reference proteome</keyword>
<keyword evidence="2" id="KW-0378">Hydrolase</keyword>